<name>A0ABN9RKC7_9DINO</name>
<evidence type="ECO:0000313" key="2">
    <source>
        <dbReference type="Proteomes" id="UP001189429"/>
    </source>
</evidence>
<organism evidence="1 2">
    <name type="scientific">Prorocentrum cordatum</name>
    <dbReference type="NCBI Taxonomy" id="2364126"/>
    <lineage>
        <taxon>Eukaryota</taxon>
        <taxon>Sar</taxon>
        <taxon>Alveolata</taxon>
        <taxon>Dinophyceae</taxon>
        <taxon>Prorocentrales</taxon>
        <taxon>Prorocentraceae</taxon>
        <taxon>Prorocentrum</taxon>
    </lineage>
</organism>
<evidence type="ECO:0000313" key="1">
    <source>
        <dbReference type="EMBL" id="CAK0819597.1"/>
    </source>
</evidence>
<sequence>EVVPACEWRQDDLAIKAVQALAFTRWKQGRYREALERFHELEGWFGKNAALCENIGHTYAAIGAYDEAELYFSDAMALTKALPQGVEPDYVHLMHVSTTDKEPPCEVAPAVVNAAFVEAGSKAIL</sequence>
<gene>
    <name evidence="1" type="ORF">PCOR1329_LOCUS21548</name>
</gene>
<proteinExistence type="predicted"/>
<reference evidence="1" key="1">
    <citation type="submission" date="2023-10" db="EMBL/GenBank/DDBJ databases">
        <authorList>
            <person name="Chen Y."/>
            <person name="Shah S."/>
            <person name="Dougan E. K."/>
            <person name="Thang M."/>
            <person name="Chan C."/>
        </authorList>
    </citation>
    <scope>NUCLEOTIDE SEQUENCE [LARGE SCALE GENOMIC DNA]</scope>
</reference>
<keyword evidence="2" id="KW-1185">Reference proteome</keyword>
<accession>A0ABN9RKC7</accession>
<dbReference type="InterPro" id="IPR019734">
    <property type="entry name" value="TPR_rpt"/>
</dbReference>
<dbReference type="Proteomes" id="UP001189429">
    <property type="component" value="Unassembled WGS sequence"/>
</dbReference>
<dbReference type="SUPFAM" id="SSF48452">
    <property type="entry name" value="TPR-like"/>
    <property type="match status" value="1"/>
</dbReference>
<feature type="non-terminal residue" evidence="1">
    <location>
        <position position="1"/>
    </location>
</feature>
<dbReference type="EMBL" id="CAUYUJ010007113">
    <property type="protein sequence ID" value="CAK0819597.1"/>
    <property type="molecule type" value="Genomic_DNA"/>
</dbReference>
<comment type="caution">
    <text evidence="1">The sequence shown here is derived from an EMBL/GenBank/DDBJ whole genome shotgun (WGS) entry which is preliminary data.</text>
</comment>
<dbReference type="InterPro" id="IPR011990">
    <property type="entry name" value="TPR-like_helical_dom_sf"/>
</dbReference>
<dbReference type="Pfam" id="PF13176">
    <property type="entry name" value="TPR_7"/>
    <property type="match status" value="1"/>
</dbReference>
<dbReference type="Gene3D" id="1.25.40.10">
    <property type="entry name" value="Tetratricopeptide repeat domain"/>
    <property type="match status" value="1"/>
</dbReference>
<evidence type="ECO:0008006" key="3">
    <source>
        <dbReference type="Google" id="ProtNLM"/>
    </source>
</evidence>
<protein>
    <recommendedName>
        <fullName evidence="3">Tetratricopeptide repeat protein</fullName>
    </recommendedName>
</protein>